<dbReference type="Gene3D" id="3.60.10.10">
    <property type="entry name" value="Endonuclease/exonuclease/phosphatase"/>
    <property type="match status" value="1"/>
</dbReference>
<dbReference type="PANTHER" id="PTHR33776">
    <property type="entry name" value="ENDO/EXONUCLEASE/PHOSPHATASE DOMAIN-CONTAINING PROTEIN"/>
    <property type="match status" value="1"/>
</dbReference>
<dbReference type="PANTHER" id="PTHR33776:SF4">
    <property type="entry name" value="ENDONUCLEASE_EXONUCLEASE_PHOSPHATASE DOMAIN-CONTAINING PROTEIN"/>
    <property type="match status" value="1"/>
</dbReference>
<dbReference type="SUPFAM" id="SSF56219">
    <property type="entry name" value="DNase I-like"/>
    <property type="match status" value="1"/>
</dbReference>
<reference evidence="1" key="1">
    <citation type="submission" date="2015-11" db="EMBL/GenBank/DDBJ databases">
        <title>De novo transcriptome assembly of four potential Pierce s Disease insect vectors from Arizona vineyards.</title>
        <authorList>
            <person name="Tassone E.E."/>
        </authorList>
    </citation>
    <scope>NUCLEOTIDE SEQUENCE</scope>
</reference>
<name>A0A1B6KCW3_9HEMI</name>
<protein>
    <recommendedName>
        <fullName evidence="2">Endonuclease/exonuclease/phosphatase domain-containing protein</fullName>
    </recommendedName>
</protein>
<sequence>MYSLCEELVCEIAVIKVKFVKSCMYLVGVYRNQGNTEISLEILSQVLESIPTDKTVMIMGDINIDSLVKKNDYTLMKDILSGHNIQRLDLPPTRITSTSVTSIDWVCTNIQPKNVNVEVINTGISDHTGQVCTINCESKRTPLPISERRNMSNNNLLELKQFLGQQDWAIIYNTNDVEESYNNLNRTMSHAINITCPLIRQRNKKPKHTLTDQTAMQIKREFLKAQELYNTTGSENYKRTAAQLKKSMI</sequence>
<evidence type="ECO:0008006" key="2">
    <source>
        <dbReference type="Google" id="ProtNLM"/>
    </source>
</evidence>
<evidence type="ECO:0000313" key="1">
    <source>
        <dbReference type="EMBL" id="JAT09034.1"/>
    </source>
</evidence>
<proteinExistence type="predicted"/>
<organism evidence="1">
    <name type="scientific">Graphocephala atropunctata</name>
    <dbReference type="NCBI Taxonomy" id="36148"/>
    <lineage>
        <taxon>Eukaryota</taxon>
        <taxon>Metazoa</taxon>
        <taxon>Ecdysozoa</taxon>
        <taxon>Arthropoda</taxon>
        <taxon>Hexapoda</taxon>
        <taxon>Insecta</taxon>
        <taxon>Pterygota</taxon>
        <taxon>Neoptera</taxon>
        <taxon>Paraneoptera</taxon>
        <taxon>Hemiptera</taxon>
        <taxon>Auchenorrhyncha</taxon>
        <taxon>Membracoidea</taxon>
        <taxon>Cicadellidae</taxon>
        <taxon>Cicadellinae</taxon>
        <taxon>Cicadellini</taxon>
        <taxon>Graphocephala</taxon>
    </lineage>
</organism>
<dbReference type="AlphaFoldDB" id="A0A1B6KCW3"/>
<dbReference type="EMBL" id="GEBQ01030943">
    <property type="protein sequence ID" value="JAT09034.1"/>
    <property type="molecule type" value="Transcribed_RNA"/>
</dbReference>
<gene>
    <name evidence="1" type="ORF">g.40454</name>
</gene>
<dbReference type="InterPro" id="IPR036691">
    <property type="entry name" value="Endo/exonu/phosph_ase_sf"/>
</dbReference>
<accession>A0A1B6KCW3</accession>